<proteinExistence type="predicted"/>
<protein>
    <submittedName>
        <fullName evidence="1">Uncharacterized protein</fullName>
    </submittedName>
</protein>
<name>A0ACC3SEL3_9PEZI</name>
<comment type="caution">
    <text evidence="1">The sequence shown here is derived from an EMBL/GenBank/DDBJ whole genome shotgun (WGS) entry which is preliminary data.</text>
</comment>
<dbReference type="EMBL" id="JAMKPW020000016">
    <property type="protein sequence ID" value="KAK8210229.1"/>
    <property type="molecule type" value="Genomic_DNA"/>
</dbReference>
<dbReference type="Proteomes" id="UP001320706">
    <property type="component" value="Unassembled WGS sequence"/>
</dbReference>
<sequence length="825" mass="90888">MRSLAEAQSSWQTLEQYKTLPELRESVRNRHVSEGASVGCRSVEWKIFLLFDTLDRTIWQGRLADSRSAYDALRTHFLRNLEHPEEITAGSDPLSEDAESPWVTLRHDEALRAEIHQDVERCMPENDYFREPVTQKILLDILFIFCKLNPDVGYRQGMHELLAPMLWVVEQDAIISDPTKLAPVEGDLFCKLCDPRYIGHDTFTLFSIIMQNAKTFYEQAAHSAPSAIMQKPENVAAALENPMVSRVRRIFEEYLPHLDPELAAHLKSIDLIPQVFLMRWIRLLFGREFAFADVLSIWDVIFSEDPTLELVDLICLTMLLRLHWDLMDADYNTALTLLLRYPTPSGQHSPQSLAIHALRLRDDFTPRGANNIIHTYTGRSLASIPDIPPPSHSHSSTPTPIPRPLSQRLTQRLQSPTPSLPNLPALPTFPRAPSANTIAPILQDAAKGMYSRSEKWGLNKAFRDAVHEVRKGVQEIQQMQTPQAPVRRGVGARQGRLGSRSGFSRGTGFDADAAGAGVGPGMGKAEMETETEVVKRLEALEQRNKALAKMLEGAVAELWEHQKDVSASVSAKVGGSQAAGQKGLADGEAVEQDEGLRRLGVAIAKVQFAQVYLADAEIPLPVEEGAGDEVGEMGKLGEGEGEGEDASEQQQQQQQQQHQQQQPPDVLFDSADPSLSTPPSPSPSPSSTQHNPDATTRTSTQNPPAPSPATTTAPISLPPSSQKRESLQAPRPSLAQSSFSWMLGQDSRPVSFIQAQPPPSEKRRSKGFLFGEGDDAVLNGNEAGGRRGSKAKGKGKKEAKKEAKKAGQGLGLEDPESFDLSTFDE</sequence>
<keyword evidence="2" id="KW-1185">Reference proteome</keyword>
<evidence type="ECO:0000313" key="2">
    <source>
        <dbReference type="Proteomes" id="UP001320706"/>
    </source>
</evidence>
<gene>
    <name evidence="1" type="ORF">M8818_003717</name>
</gene>
<evidence type="ECO:0000313" key="1">
    <source>
        <dbReference type="EMBL" id="KAK8210229.1"/>
    </source>
</evidence>
<accession>A0ACC3SEL3</accession>
<reference evidence="1" key="1">
    <citation type="submission" date="2024-02" db="EMBL/GenBank/DDBJ databases">
        <title>Metagenome Assembled Genome of Zalaria obscura JY119.</title>
        <authorList>
            <person name="Vighnesh L."/>
            <person name="Jagadeeshwari U."/>
            <person name="Venkata Ramana C."/>
            <person name="Sasikala C."/>
        </authorList>
    </citation>
    <scope>NUCLEOTIDE SEQUENCE</scope>
    <source>
        <strain evidence="1">JY119</strain>
    </source>
</reference>
<organism evidence="1 2">
    <name type="scientific">Zalaria obscura</name>
    <dbReference type="NCBI Taxonomy" id="2024903"/>
    <lineage>
        <taxon>Eukaryota</taxon>
        <taxon>Fungi</taxon>
        <taxon>Dikarya</taxon>
        <taxon>Ascomycota</taxon>
        <taxon>Pezizomycotina</taxon>
        <taxon>Dothideomycetes</taxon>
        <taxon>Dothideomycetidae</taxon>
        <taxon>Dothideales</taxon>
        <taxon>Zalariaceae</taxon>
        <taxon>Zalaria</taxon>
    </lineage>
</organism>